<name>A0A445HT92_GLYSO</name>
<evidence type="ECO:0000256" key="6">
    <source>
        <dbReference type="ARBA" id="ARBA00023180"/>
    </source>
</evidence>
<organism evidence="10 11">
    <name type="scientific">Glycine soja</name>
    <name type="common">Wild soybean</name>
    <dbReference type="NCBI Taxonomy" id="3848"/>
    <lineage>
        <taxon>Eukaryota</taxon>
        <taxon>Viridiplantae</taxon>
        <taxon>Streptophyta</taxon>
        <taxon>Embryophyta</taxon>
        <taxon>Tracheophyta</taxon>
        <taxon>Spermatophyta</taxon>
        <taxon>Magnoliopsida</taxon>
        <taxon>eudicotyledons</taxon>
        <taxon>Gunneridae</taxon>
        <taxon>Pentapetalae</taxon>
        <taxon>rosids</taxon>
        <taxon>fabids</taxon>
        <taxon>Fabales</taxon>
        <taxon>Fabaceae</taxon>
        <taxon>Papilionoideae</taxon>
        <taxon>50 kb inversion clade</taxon>
        <taxon>NPAAA clade</taxon>
        <taxon>indigoferoid/millettioid clade</taxon>
        <taxon>Phaseoleae</taxon>
        <taxon>Glycine</taxon>
        <taxon>Glycine subgen. Soja</taxon>
    </lineage>
</organism>
<dbReference type="GO" id="GO:0030154">
    <property type="term" value="P:cell differentiation"/>
    <property type="evidence" value="ECO:0007669"/>
    <property type="project" value="UniProtKB-KW"/>
</dbReference>
<keyword evidence="11" id="KW-1185">Reference proteome</keyword>
<feature type="compositionally biased region" description="Basic and acidic residues" evidence="8">
    <location>
        <begin position="64"/>
        <end position="88"/>
    </location>
</feature>
<evidence type="ECO:0000313" key="11">
    <source>
        <dbReference type="Proteomes" id="UP000289340"/>
    </source>
</evidence>
<reference evidence="10 11" key="1">
    <citation type="submission" date="2018-09" db="EMBL/GenBank/DDBJ databases">
        <title>A high-quality reference genome of wild soybean provides a powerful tool to mine soybean genomes.</title>
        <authorList>
            <person name="Xie M."/>
            <person name="Chung C.Y.L."/>
            <person name="Li M.-W."/>
            <person name="Wong F.-L."/>
            <person name="Chan T.-F."/>
            <person name="Lam H.-M."/>
        </authorList>
    </citation>
    <scope>NUCLEOTIDE SEQUENCE [LARGE SCALE GENOMIC DNA]</scope>
    <source>
        <strain evidence="11">cv. W05</strain>
        <tissue evidence="10">Hypocotyl of etiolated seedlings</tissue>
    </source>
</reference>
<evidence type="ECO:0000256" key="2">
    <source>
        <dbReference type="ARBA" id="ARBA00005416"/>
    </source>
</evidence>
<dbReference type="PANTHER" id="PTHR36016">
    <property type="entry name" value="CLAVATA3/ESR (CLE)-RELATED PROTEIN 7"/>
    <property type="match status" value="1"/>
</dbReference>
<comment type="caution">
    <text evidence="10">The sequence shown here is derived from an EMBL/GenBank/DDBJ whole genome shotgun (WGS) entry which is preliminary data.</text>
</comment>
<evidence type="ECO:0000256" key="9">
    <source>
        <dbReference type="SAM" id="SignalP"/>
    </source>
</evidence>
<keyword evidence="6" id="KW-0325">Glycoprotein</keyword>
<sequence length="96" mass="11014">MANTTMVTRVFILALIILSTFFMTLQARNLHGHPSIRENNVADNNHRFLHNYLDLLKHIHVDHQDADDAPHKDGNTHRLTPEGPDPHHNFATPPRN</sequence>
<dbReference type="InterPro" id="IPR039617">
    <property type="entry name" value="CLAVATA3-CLE"/>
</dbReference>
<keyword evidence="5" id="KW-0221">Differentiation</keyword>
<evidence type="ECO:0000256" key="1">
    <source>
        <dbReference type="ARBA" id="ARBA00004239"/>
    </source>
</evidence>
<dbReference type="AlphaFoldDB" id="A0A445HT92"/>
<accession>A0A445HT92</accession>
<evidence type="ECO:0000256" key="7">
    <source>
        <dbReference type="ARBA" id="ARBA00023278"/>
    </source>
</evidence>
<feature type="signal peptide" evidence="9">
    <location>
        <begin position="1"/>
        <end position="27"/>
    </location>
</feature>
<dbReference type="EMBL" id="QZWG01000012">
    <property type="protein sequence ID" value="RZB76897.1"/>
    <property type="molecule type" value="Genomic_DNA"/>
</dbReference>
<comment type="subcellular location">
    <subcellularLocation>
        <location evidence="1">Secreted</location>
        <location evidence="1">Extracellular space</location>
    </subcellularLocation>
</comment>
<dbReference type="GO" id="GO:0005576">
    <property type="term" value="C:extracellular region"/>
    <property type="evidence" value="ECO:0007669"/>
    <property type="project" value="UniProtKB-SubCell"/>
</dbReference>
<dbReference type="Proteomes" id="UP000289340">
    <property type="component" value="Chromosome 12"/>
</dbReference>
<evidence type="ECO:0000313" key="10">
    <source>
        <dbReference type="EMBL" id="RZB76897.1"/>
    </source>
</evidence>
<feature type="region of interest" description="Disordered" evidence="8">
    <location>
        <begin position="64"/>
        <end position="96"/>
    </location>
</feature>
<protein>
    <submittedName>
        <fullName evidence="10">Uncharacterized protein</fullName>
    </submittedName>
</protein>
<evidence type="ECO:0000256" key="8">
    <source>
        <dbReference type="SAM" id="MobiDB-lite"/>
    </source>
</evidence>
<keyword evidence="3" id="KW-0964">Secreted</keyword>
<evidence type="ECO:0000256" key="4">
    <source>
        <dbReference type="ARBA" id="ARBA00022729"/>
    </source>
</evidence>
<proteinExistence type="inferred from homology"/>
<keyword evidence="4 9" id="KW-0732">Signal</keyword>
<comment type="similarity">
    <text evidence="2">Belongs to the CLV3/ESR signal peptide family.</text>
</comment>
<gene>
    <name evidence="10" type="ORF">D0Y65_035037</name>
</gene>
<evidence type="ECO:0000256" key="5">
    <source>
        <dbReference type="ARBA" id="ARBA00022782"/>
    </source>
</evidence>
<feature type="chain" id="PRO_5019022580" evidence="9">
    <location>
        <begin position="28"/>
        <end position="96"/>
    </location>
</feature>
<evidence type="ECO:0000256" key="3">
    <source>
        <dbReference type="ARBA" id="ARBA00022525"/>
    </source>
</evidence>
<keyword evidence="7" id="KW-0379">Hydroxylation</keyword>
<dbReference type="PANTHER" id="PTHR36016:SF1">
    <property type="entry name" value="CLAVATA3_ESR (CLE)-RELATED PROTEIN 5-RELATED"/>
    <property type="match status" value="1"/>
</dbReference>